<dbReference type="eggNOG" id="COG0702">
    <property type="taxonomic scope" value="Bacteria"/>
</dbReference>
<dbReference type="PROSITE" id="PS51257">
    <property type="entry name" value="PROKAR_LIPOPROTEIN"/>
    <property type="match status" value="1"/>
</dbReference>
<dbReference type="EMBL" id="CM001403">
    <property type="protein sequence ID" value="EHQ28917.1"/>
    <property type="molecule type" value="Genomic_DNA"/>
</dbReference>
<evidence type="ECO:0000313" key="10">
    <source>
        <dbReference type="Proteomes" id="UP000002774"/>
    </source>
</evidence>
<name>H1Y5A6_9SPHI</name>
<accession>H1Y5A6</accession>
<evidence type="ECO:0000259" key="8">
    <source>
        <dbReference type="Pfam" id="PF14322"/>
    </source>
</evidence>
<evidence type="ECO:0000256" key="4">
    <source>
        <dbReference type="ARBA" id="ARBA00023136"/>
    </source>
</evidence>
<dbReference type="AlphaFoldDB" id="H1Y5A6"/>
<evidence type="ECO:0000259" key="7">
    <source>
        <dbReference type="Pfam" id="PF07980"/>
    </source>
</evidence>
<gene>
    <name evidence="9" type="ORF">Mucpa_4832</name>
</gene>
<protein>
    <submittedName>
        <fullName evidence="9">RagB/SusD domain-containing protein</fullName>
    </submittedName>
</protein>
<evidence type="ECO:0000256" key="3">
    <source>
        <dbReference type="ARBA" id="ARBA00022729"/>
    </source>
</evidence>
<dbReference type="OrthoDB" id="5694214at2"/>
<dbReference type="InterPro" id="IPR033985">
    <property type="entry name" value="SusD-like_N"/>
</dbReference>
<proteinExistence type="inferred from homology"/>
<reference evidence="9" key="1">
    <citation type="submission" date="2011-09" db="EMBL/GenBank/DDBJ databases">
        <title>The permanent draft genome of Mucilaginibacter paludis DSM 18603.</title>
        <authorList>
            <consortium name="US DOE Joint Genome Institute (JGI-PGF)"/>
            <person name="Lucas S."/>
            <person name="Han J."/>
            <person name="Lapidus A."/>
            <person name="Bruce D."/>
            <person name="Goodwin L."/>
            <person name="Pitluck S."/>
            <person name="Peters L."/>
            <person name="Kyrpides N."/>
            <person name="Mavromatis K."/>
            <person name="Ivanova N."/>
            <person name="Mikhailova N."/>
            <person name="Held B."/>
            <person name="Detter J.C."/>
            <person name="Tapia R."/>
            <person name="Han C."/>
            <person name="Land M."/>
            <person name="Hauser L."/>
            <person name="Markowitz V."/>
            <person name="Cheng J.-F."/>
            <person name="Hugenholtz P."/>
            <person name="Woyke T."/>
            <person name="Wu D."/>
            <person name="Tindall B."/>
            <person name="Brambilla E."/>
            <person name="Klenk H.-P."/>
            <person name="Eisen J.A."/>
        </authorList>
    </citation>
    <scope>NUCLEOTIDE SEQUENCE [LARGE SCALE GENOMIC DNA]</scope>
    <source>
        <strain evidence="9">DSM 18603</strain>
    </source>
</reference>
<dbReference type="HOGENOM" id="CLU_015553_1_4_10"/>
<feature type="region of interest" description="Disordered" evidence="6">
    <location>
        <begin position="476"/>
        <end position="501"/>
    </location>
</feature>
<comment type="similarity">
    <text evidence="2">Belongs to the SusD family.</text>
</comment>
<dbReference type="STRING" id="714943.Mucpa_4832"/>
<dbReference type="GO" id="GO:0009279">
    <property type="term" value="C:cell outer membrane"/>
    <property type="evidence" value="ECO:0007669"/>
    <property type="project" value="UniProtKB-SubCell"/>
</dbReference>
<evidence type="ECO:0000256" key="6">
    <source>
        <dbReference type="SAM" id="MobiDB-lite"/>
    </source>
</evidence>
<dbReference type="Pfam" id="PF14322">
    <property type="entry name" value="SusD-like_3"/>
    <property type="match status" value="1"/>
</dbReference>
<dbReference type="CDD" id="cd08977">
    <property type="entry name" value="SusD"/>
    <property type="match status" value="1"/>
</dbReference>
<evidence type="ECO:0000256" key="5">
    <source>
        <dbReference type="ARBA" id="ARBA00023237"/>
    </source>
</evidence>
<dbReference type="SUPFAM" id="SSF48452">
    <property type="entry name" value="TPR-like"/>
    <property type="match status" value="1"/>
</dbReference>
<dbReference type="InterPro" id="IPR012944">
    <property type="entry name" value="SusD_RagB_dom"/>
</dbReference>
<comment type="subcellular location">
    <subcellularLocation>
        <location evidence="1">Cell outer membrane</location>
    </subcellularLocation>
</comment>
<evidence type="ECO:0000313" key="9">
    <source>
        <dbReference type="EMBL" id="EHQ28917.1"/>
    </source>
</evidence>
<dbReference type="InterPro" id="IPR011990">
    <property type="entry name" value="TPR-like_helical_dom_sf"/>
</dbReference>
<feature type="domain" description="SusD-like N-terminal" evidence="8">
    <location>
        <begin position="21"/>
        <end position="221"/>
    </location>
</feature>
<dbReference type="Gene3D" id="1.25.40.390">
    <property type="match status" value="1"/>
</dbReference>
<organism evidence="9 10">
    <name type="scientific">Mucilaginibacter paludis DSM 18603</name>
    <dbReference type="NCBI Taxonomy" id="714943"/>
    <lineage>
        <taxon>Bacteria</taxon>
        <taxon>Pseudomonadati</taxon>
        <taxon>Bacteroidota</taxon>
        <taxon>Sphingobacteriia</taxon>
        <taxon>Sphingobacteriales</taxon>
        <taxon>Sphingobacteriaceae</taxon>
        <taxon>Mucilaginibacter</taxon>
    </lineage>
</organism>
<sequence>MKKILILLIISGSFFTSCNKLDEKPYSLVTPDGLTTASDATALVSGVYASLIYDPGEQPIYGRNINFLADMTTDDWAAGPAAINANVQALSRDIHDASNDRVLAIWRQHYQGIGRANTAIDIIGGLSIDPVLRLRLAREAKFLRALLYFNLVRFFGAIPLVLHTSTDLTNLKTPRSAVDVVYTQIIADLTDAENLPAIYTGTDKGRATSGAAKALLAKVYLTRRNWDGAIAKAAEVINNKAAYGYDLPVSFADNFDYTKRNSGEIIYATDFTLNASLVSYNYLFASSWPSATGNRADVPADISLYSLYASNDIRRAKTFYTSKVALVGTNPTVFTYAAPGYFNKYVTDAYAYAGINGYAAPISFPVLRYADLLLIYAEALNEKNNGPTAAAFEALNEVRRRAFSQPIYSPGAYDVTALTNGTYTGFQDAVWLERRLELACEANRWFDLVRETRDGKSRLVSEVSKIASKTAVSERNNLFPIPQSQRDLDPEGLPQNPGYGN</sequence>
<keyword evidence="4" id="KW-0472">Membrane</keyword>
<dbReference type="Pfam" id="PF07980">
    <property type="entry name" value="SusD_RagB"/>
    <property type="match status" value="1"/>
</dbReference>
<evidence type="ECO:0000256" key="2">
    <source>
        <dbReference type="ARBA" id="ARBA00006275"/>
    </source>
</evidence>
<keyword evidence="5" id="KW-0998">Cell outer membrane</keyword>
<evidence type="ECO:0000256" key="1">
    <source>
        <dbReference type="ARBA" id="ARBA00004442"/>
    </source>
</evidence>
<keyword evidence="10" id="KW-1185">Reference proteome</keyword>
<dbReference type="RefSeq" id="WP_008509880.1">
    <property type="nucleotide sequence ID" value="NZ_CM001403.1"/>
</dbReference>
<keyword evidence="3" id="KW-0732">Signal</keyword>
<feature type="domain" description="RagB/SusD" evidence="7">
    <location>
        <begin position="340"/>
        <end position="499"/>
    </location>
</feature>
<dbReference type="Proteomes" id="UP000002774">
    <property type="component" value="Chromosome"/>
</dbReference>